<dbReference type="PROSITE" id="PS50011">
    <property type="entry name" value="PROTEIN_KINASE_DOM"/>
    <property type="match status" value="1"/>
</dbReference>
<sequence>MQSLSLKQVPKAFKEMLDLIQDETIQNMYSKFTFVYLESIVSNNIEIESACNNKFDRISENQILNYLSYHKFITYFILFSNDIKNINKKQKETVGGIMFPNIESSNIVIFCVEKECLIINSIETSKAKELMKELKNNQISILNMNEDYQIKKSREEEEANEEINNFCSFLAVSKEIKSNFYVKLTIRPIAGYMIRRYYYPTEYFNDQTFFFFDKADVSSKEQSLKKELAKSIICDKLSDFDCKVNSNINKRAQHYIFNKDDFIILRVLYSSNQAIYYFVVHRKTLFVFVMKIFNIPNDSIKDNSNEIRFCENYSHRCFVPFYGFIKEKETTIGIVYEFMCNGTLKSYVKTKQNEITYLFSLNTIIRIFEGIDYLHSNSLIHRDIKPSNILLDHDNIPYISDFPTIRPINKEKEKQSEYTADLGSQPYMSPEQYKGNHDLISYPTDIYSFGMTIYYICEKKEMNMNFNYKKQENNTPIMDKSTSNLQSIFEKCVKYDSSNRITTKKILKMIIKEAISLIYKVDSNIFNDTNETLLFILEMVIILKNNWKEAQKNQKYIQRLLSLILTKIKKQLEKVFNKIYCAFFLFNYIYHTKDFNLLHDIKNAIHQITLFADQNNPEAQLLLGIIYYEGKYVSRDINKSIHYLTLSANQGNPYAQQKLGDIYYEGKCIGRDINKSIHYLTLSANQNNSNALFILGNIYYEGQYIGRDIIKSIHYLTLSANQNNLCAQYILGKIYYEGKYVSRDINKSIYYLTLSANQGNSYAQLMLGEIYYKRDYIELDINKSIHYLTLSANQNNSDAQFILGEIYYEGKYISHDTNKSIYYLTLSANQNNSDAQFILGEIYYEGKYISHDINKSIYYLTLSANQNNSCAQFILGIIYHENKYLSRDIIKSIHYLTQSAKQNHSKAQFFLSNIYMEDKSVQNINESIKLLQYSAYNNYREAQLILADLLFEGIHLKYEIEKIIHLYKEVSSFNNQYAKNNLGVIYKNGISGINKNLSLAKRISLALEYFEEAVTKKNDAVSMFNLSNLLLNEEQETKDYKKVIELLIGSSRQGLEESLQLLAFILIEKHKNICYNTIKNELNAYGQQSDDLVINLFQMCKIFLHENKESFQKMYQNIRKTDLIYIKHKIYTLNEVEKARYSHVLSQKSNLKDIDEYFYEGFEFPI</sequence>
<dbReference type="PANTHER" id="PTHR11102:SF160">
    <property type="entry name" value="ERAD-ASSOCIATED E3 UBIQUITIN-PROTEIN LIGASE COMPONENT HRD3"/>
    <property type="match status" value="1"/>
</dbReference>
<dbReference type="Gene3D" id="1.10.510.10">
    <property type="entry name" value="Transferase(Phosphotransferase) domain 1"/>
    <property type="match status" value="1"/>
</dbReference>
<dbReference type="InterPro" id="IPR006597">
    <property type="entry name" value="Sel1-like"/>
</dbReference>
<keyword evidence="4" id="KW-1185">Reference proteome</keyword>
<dbReference type="InterPro" id="IPR011009">
    <property type="entry name" value="Kinase-like_dom_sf"/>
</dbReference>
<evidence type="ECO:0000256" key="1">
    <source>
        <dbReference type="ARBA" id="ARBA00038101"/>
    </source>
</evidence>
<evidence type="ECO:0000313" key="4">
    <source>
        <dbReference type="Proteomes" id="UP001470230"/>
    </source>
</evidence>
<gene>
    <name evidence="3" type="ORF">M9Y10_007139</name>
</gene>
<organism evidence="3 4">
    <name type="scientific">Tritrichomonas musculus</name>
    <dbReference type="NCBI Taxonomy" id="1915356"/>
    <lineage>
        <taxon>Eukaryota</taxon>
        <taxon>Metamonada</taxon>
        <taxon>Parabasalia</taxon>
        <taxon>Tritrichomonadida</taxon>
        <taxon>Tritrichomonadidae</taxon>
        <taxon>Tritrichomonas</taxon>
    </lineage>
</organism>
<dbReference type="SMART" id="SM00671">
    <property type="entry name" value="SEL1"/>
    <property type="match status" value="12"/>
</dbReference>
<evidence type="ECO:0000313" key="3">
    <source>
        <dbReference type="EMBL" id="KAK8871413.1"/>
    </source>
</evidence>
<dbReference type="Pfam" id="PF00069">
    <property type="entry name" value="Pkinase"/>
    <property type="match status" value="1"/>
</dbReference>
<dbReference type="Pfam" id="PF08238">
    <property type="entry name" value="Sel1"/>
    <property type="match status" value="10"/>
</dbReference>
<evidence type="ECO:0000259" key="2">
    <source>
        <dbReference type="PROSITE" id="PS50011"/>
    </source>
</evidence>
<dbReference type="SMART" id="SM00220">
    <property type="entry name" value="S_TKc"/>
    <property type="match status" value="1"/>
</dbReference>
<dbReference type="EMBL" id="JAPFFF010000013">
    <property type="protein sequence ID" value="KAK8871413.1"/>
    <property type="molecule type" value="Genomic_DNA"/>
</dbReference>
<proteinExistence type="inferred from homology"/>
<protein>
    <recommendedName>
        <fullName evidence="2">Protein kinase domain-containing protein</fullName>
    </recommendedName>
</protein>
<reference evidence="3 4" key="1">
    <citation type="submission" date="2024-04" db="EMBL/GenBank/DDBJ databases">
        <title>Tritrichomonas musculus Genome.</title>
        <authorList>
            <person name="Alves-Ferreira E."/>
            <person name="Grigg M."/>
            <person name="Lorenzi H."/>
            <person name="Galac M."/>
        </authorList>
    </citation>
    <scope>NUCLEOTIDE SEQUENCE [LARGE SCALE GENOMIC DNA]</scope>
    <source>
        <strain evidence="3 4">EAF2021</strain>
    </source>
</reference>
<comment type="similarity">
    <text evidence="1">Belongs to the sel-1 family.</text>
</comment>
<dbReference type="InterPro" id="IPR000719">
    <property type="entry name" value="Prot_kinase_dom"/>
</dbReference>
<comment type="caution">
    <text evidence="3">The sequence shown here is derived from an EMBL/GenBank/DDBJ whole genome shotgun (WGS) entry which is preliminary data.</text>
</comment>
<dbReference type="InterPro" id="IPR050767">
    <property type="entry name" value="Sel1_AlgK"/>
</dbReference>
<dbReference type="InterPro" id="IPR011990">
    <property type="entry name" value="TPR-like_helical_dom_sf"/>
</dbReference>
<dbReference type="Proteomes" id="UP001470230">
    <property type="component" value="Unassembled WGS sequence"/>
</dbReference>
<dbReference type="PANTHER" id="PTHR11102">
    <property type="entry name" value="SEL-1-LIKE PROTEIN"/>
    <property type="match status" value="1"/>
</dbReference>
<dbReference type="SUPFAM" id="SSF56112">
    <property type="entry name" value="Protein kinase-like (PK-like)"/>
    <property type="match status" value="1"/>
</dbReference>
<dbReference type="PROSITE" id="PS00108">
    <property type="entry name" value="PROTEIN_KINASE_ST"/>
    <property type="match status" value="1"/>
</dbReference>
<feature type="domain" description="Protein kinase" evidence="2">
    <location>
        <begin position="262"/>
        <end position="515"/>
    </location>
</feature>
<accession>A0ABR2J0G1</accession>
<dbReference type="SUPFAM" id="SSF81901">
    <property type="entry name" value="HCP-like"/>
    <property type="match status" value="2"/>
</dbReference>
<name>A0ABR2J0G1_9EUKA</name>
<dbReference type="InterPro" id="IPR008271">
    <property type="entry name" value="Ser/Thr_kinase_AS"/>
</dbReference>
<dbReference type="CDD" id="cd00180">
    <property type="entry name" value="PKc"/>
    <property type="match status" value="1"/>
</dbReference>
<dbReference type="Gene3D" id="1.25.40.10">
    <property type="entry name" value="Tetratricopeptide repeat domain"/>
    <property type="match status" value="2"/>
</dbReference>